<evidence type="ECO:0000256" key="7">
    <source>
        <dbReference type="ARBA" id="ARBA00022723"/>
    </source>
</evidence>
<reference evidence="17" key="1">
    <citation type="submission" date="2017-09" db="EMBL/GenBank/DDBJ databases">
        <title>Depth-based differentiation of microbial function through sediment-hosted aquifers and enrichment of novel symbionts in the deep terrestrial subsurface.</title>
        <authorList>
            <person name="Probst A.J."/>
            <person name="Ladd B."/>
            <person name="Jarett J.K."/>
            <person name="Geller-Mcgrath D.E."/>
            <person name="Sieber C.M.K."/>
            <person name="Emerson J.B."/>
            <person name="Anantharaman K."/>
            <person name="Thomas B.C."/>
            <person name="Malmstrom R."/>
            <person name="Stieglmeier M."/>
            <person name="Klingl A."/>
            <person name="Woyke T."/>
            <person name="Ryan C.M."/>
            <person name="Banfield J.F."/>
        </authorList>
    </citation>
    <scope>NUCLEOTIDE SEQUENCE [LARGE SCALE GENOMIC DNA]</scope>
</reference>
<dbReference type="PANTHER" id="PTHR23389">
    <property type="entry name" value="CHROMOSOME TRANSMISSION FIDELITY FACTOR 18"/>
    <property type="match status" value="1"/>
</dbReference>
<keyword evidence="5 16" id="KW-0436">Ligase</keyword>
<evidence type="ECO:0000256" key="11">
    <source>
        <dbReference type="ARBA" id="ARBA00023027"/>
    </source>
</evidence>
<dbReference type="SUPFAM" id="SSF56091">
    <property type="entry name" value="DNA ligase/mRNA capping enzyme, catalytic domain"/>
    <property type="match status" value="1"/>
</dbReference>
<dbReference type="FunFam" id="1.10.150.20:FF:000007">
    <property type="entry name" value="DNA ligase"/>
    <property type="match status" value="1"/>
</dbReference>
<dbReference type="Proteomes" id="UP000228711">
    <property type="component" value="Unassembled WGS sequence"/>
</dbReference>
<dbReference type="EC" id="6.5.1.2" evidence="3"/>
<dbReference type="Gene3D" id="6.20.10.30">
    <property type="match status" value="1"/>
</dbReference>
<organism evidence="16 17">
    <name type="scientific">Candidatus Kerfeldbacteria bacterium CG08_land_8_20_14_0_20_42_7</name>
    <dbReference type="NCBI Taxonomy" id="2014245"/>
    <lineage>
        <taxon>Bacteria</taxon>
        <taxon>Candidatus Kerfeldiibacteriota</taxon>
    </lineage>
</organism>
<dbReference type="FunFam" id="1.10.150.20:FF:000006">
    <property type="entry name" value="DNA ligase"/>
    <property type="match status" value="1"/>
</dbReference>
<dbReference type="PROSITE" id="PS01056">
    <property type="entry name" value="DNA_LIGASE_N2"/>
    <property type="match status" value="1"/>
</dbReference>
<comment type="caution">
    <text evidence="16">The sequence shown here is derived from an EMBL/GenBank/DDBJ whole genome shotgun (WGS) entry which is preliminary data.</text>
</comment>
<evidence type="ECO:0000313" key="17">
    <source>
        <dbReference type="Proteomes" id="UP000228711"/>
    </source>
</evidence>
<comment type="function">
    <text evidence="2">DNA ligase that catalyzes the formation of phosphodiester linkages between 5'-phosphoryl and 3'-hydroxyl groups in double-stranded DNA using NAD as a coenzyme and as the energy source for the reaction. It is essential for DNA replication and repair of damaged DNA.</text>
</comment>
<dbReference type="GO" id="GO:0046872">
    <property type="term" value="F:metal ion binding"/>
    <property type="evidence" value="ECO:0007669"/>
    <property type="project" value="UniProtKB-KW"/>
</dbReference>
<dbReference type="SUPFAM" id="SSF52113">
    <property type="entry name" value="BRCT domain"/>
    <property type="match status" value="1"/>
</dbReference>
<dbReference type="SUPFAM" id="SSF50249">
    <property type="entry name" value="Nucleic acid-binding proteins"/>
    <property type="match status" value="1"/>
</dbReference>
<dbReference type="InterPro" id="IPR004149">
    <property type="entry name" value="Znf_DNAligase_C4"/>
</dbReference>
<dbReference type="Pfam" id="PF01653">
    <property type="entry name" value="DNA_ligase_aden"/>
    <property type="match status" value="1"/>
</dbReference>
<evidence type="ECO:0000256" key="8">
    <source>
        <dbReference type="ARBA" id="ARBA00022763"/>
    </source>
</evidence>
<dbReference type="NCBIfam" id="TIGR00575">
    <property type="entry name" value="dnlj"/>
    <property type="match status" value="1"/>
</dbReference>
<dbReference type="InterPro" id="IPR012340">
    <property type="entry name" value="NA-bd_OB-fold"/>
</dbReference>
<feature type="non-terminal residue" evidence="16">
    <location>
        <position position="1"/>
    </location>
</feature>
<dbReference type="Pfam" id="PF12826">
    <property type="entry name" value="HHH_2"/>
    <property type="match status" value="1"/>
</dbReference>
<evidence type="ECO:0000256" key="2">
    <source>
        <dbReference type="ARBA" id="ARBA00004067"/>
    </source>
</evidence>
<dbReference type="PROSITE" id="PS50172">
    <property type="entry name" value="BRCT"/>
    <property type="match status" value="1"/>
</dbReference>
<evidence type="ECO:0000256" key="14">
    <source>
        <dbReference type="ARBA" id="ARBA00060881"/>
    </source>
</evidence>
<comment type="catalytic activity">
    <reaction evidence="13">
        <text>NAD(+) + (deoxyribonucleotide)n-3'-hydroxyl + 5'-phospho-(deoxyribonucleotide)m = (deoxyribonucleotide)n+m + AMP + beta-nicotinamide D-nucleotide.</text>
        <dbReference type="EC" id="6.5.1.2"/>
    </reaction>
</comment>
<dbReference type="InterPro" id="IPR004150">
    <property type="entry name" value="NAD_DNA_ligase_OB"/>
</dbReference>
<dbReference type="Gene3D" id="2.40.50.140">
    <property type="entry name" value="Nucleic acid-binding proteins"/>
    <property type="match status" value="1"/>
</dbReference>
<evidence type="ECO:0000313" key="16">
    <source>
        <dbReference type="EMBL" id="PIS41966.1"/>
    </source>
</evidence>
<dbReference type="InterPro" id="IPR033136">
    <property type="entry name" value="DNA_ligase_CS"/>
</dbReference>
<dbReference type="Gene3D" id="3.40.50.10190">
    <property type="entry name" value="BRCT domain"/>
    <property type="match status" value="1"/>
</dbReference>
<keyword evidence="10" id="KW-0460">Magnesium</keyword>
<keyword evidence="9" id="KW-0862">Zinc</keyword>
<evidence type="ECO:0000256" key="6">
    <source>
        <dbReference type="ARBA" id="ARBA00022705"/>
    </source>
</evidence>
<dbReference type="AlphaFoldDB" id="A0A2H0YU51"/>
<comment type="cofactor">
    <cofactor evidence="1">
        <name>Mg(2+)</name>
        <dbReference type="ChEBI" id="CHEBI:18420"/>
    </cofactor>
</comment>
<evidence type="ECO:0000256" key="10">
    <source>
        <dbReference type="ARBA" id="ARBA00022842"/>
    </source>
</evidence>
<dbReference type="InterPro" id="IPR003583">
    <property type="entry name" value="Hlx-hairpin-Hlx_DNA-bd_motif"/>
</dbReference>
<dbReference type="NCBIfam" id="NF005932">
    <property type="entry name" value="PRK07956.1"/>
    <property type="match status" value="1"/>
</dbReference>
<comment type="similarity">
    <text evidence="14">Belongs to the NAD-dependent DNA ligase family. LigA subfamily.</text>
</comment>
<dbReference type="Pfam" id="PF14520">
    <property type="entry name" value="HHH_5"/>
    <property type="match status" value="1"/>
</dbReference>
<evidence type="ECO:0000256" key="1">
    <source>
        <dbReference type="ARBA" id="ARBA00001946"/>
    </source>
</evidence>
<dbReference type="SUPFAM" id="SSF47781">
    <property type="entry name" value="RuvA domain 2-like"/>
    <property type="match status" value="1"/>
</dbReference>
<dbReference type="Pfam" id="PF03120">
    <property type="entry name" value="OB_DNA_ligase"/>
    <property type="match status" value="1"/>
</dbReference>
<evidence type="ECO:0000256" key="4">
    <source>
        <dbReference type="ARBA" id="ARBA00013308"/>
    </source>
</evidence>
<dbReference type="Gene3D" id="1.10.150.20">
    <property type="entry name" value="5' to 3' exonuclease, C-terminal subdomain"/>
    <property type="match status" value="2"/>
</dbReference>
<dbReference type="GO" id="GO:0003677">
    <property type="term" value="F:DNA binding"/>
    <property type="evidence" value="ECO:0007669"/>
    <property type="project" value="InterPro"/>
</dbReference>
<evidence type="ECO:0000259" key="15">
    <source>
        <dbReference type="PROSITE" id="PS50172"/>
    </source>
</evidence>
<feature type="domain" description="BRCT" evidence="15">
    <location>
        <begin position="388"/>
        <end position="470"/>
    </location>
</feature>
<dbReference type="SMART" id="SM00292">
    <property type="entry name" value="BRCT"/>
    <property type="match status" value="1"/>
</dbReference>
<dbReference type="InterPro" id="IPR001679">
    <property type="entry name" value="DNA_ligase"/>
</dbReference>
<gene>
    <name evidence="16" type="ORF">COT25_00200</name>
</gene>
<dbReference type="Pfam" id="PF03119">
    <property type="entry name" value="DNA_ligase_ZBD"/>
    <property type="match status" value="1"/>
</dbReference>
<dbReference type="GO" id="GO:0006281">
    <property type="term" value="P:DNA repair"/>
    <property type="evidence" value="ECO:0007669"/>
    <property type="project" value="UniProtKB-KW"/>
</dbReference>
<dbReference type="InterPro" id="IPR010994">
    <property type="entry name" value="RuvA_2-like"/>
</dbReference>
<dbReference type="GO" id="GO:0005829">
    <property type="term" value="C:cytosol"/>
    <property type="evidence" value="ECO:0007669"/>
    <property type="project" value="TreeGrafter"/>
</dbReference>
<sequence length="470" mass="51514">NAAAGTVRQLDPRITASRKLSFLAYECASEIGVDLHSDIHVFLQDIGFPSGVLLNRICKDIQEVEMFHAQTTKIRDSLDFWVDGVVVNVNSIADFRTVGFVGKAPRGAVAYKYPAEQATTIVEDIGIQIGRTGVLTPVAHLRSVQVAGTTVSRATLHNEDEIKRLGLKIGDTVIVEKAGDIIPDVVGVLPSLRTGKEKKFHMPTHCPMCNSKVVKKPGEVNWYCANAKCFAIQQEQLEHFVSKAGFDIEGLGPKILEQLRAADLVKAPADLFILTREDLEPLERFAEKSADNLLQAIREKKTIAFHRFIYALGIRHVGEQTARALADHFGSIKRLLAATQEELQAVPDIGDVVAQSLHAYFRSTDGEQQVSSLLSHITHITHNKSTQQKEGRLIGKTVVVTGTLKHYSRDEAKEAIRAAGGKWSSSVSKKTHYVVAGADSGSKEKKARDVGVQIINEATFEQLLGKTKNS</sequence>
<name>A0A2H0YU51_9BACT</name>
<dbReference type="SMART" id="SM00532">
    <property type="entry name" value="LIGANc"/>
    <property type="match status" value="1"/>
</dbReference>
<protein>
    <recommendedName>
        <fullName evidence="4">DNA ligase</fullName>
        <ecNumber evidence="3">6.5.1.2</ecNumber>
    </recommendedName>
</protein>
<dbReference type="InterPro" id="IPR001357">
    <property type="entry name" value="BRCT_dom"/>
</dbReference>
<keyword evidence="12" id="KW-0234">DNA repair</keyword>
<dbReference type="InterPro" id="IPR013839">
    <property type="entry name" value="DNAligase_adenylation"/>
</dbReference>
<keyword evidence="6" id="KW-0235">DNA replication</keyword>
<dbReference type="EMBL" id="PEXV01000009">
    <property type="protein sequence ID" value="PIS41966.1"/>
    <property type="molecule type" value="Genomic_DNA"/>
</dbReference>
<dbReference type="GO" id="GO:0003911">
    <property type="term" value="F:DNA ligase (NAD+) activity"/>
    <property type="evidence" value="ECO:0007669"/>
    <property type="project" value="UniProtKB-EC"/>
</dbReference>
<dbReference type="HAMAP" id="MF_01588">
    <property type="entry name" value="DNA_ligase_A"/>
    <property type="match status" value="1"/>
</dbReference>
<dbReference type="SMART" id="SM00278">
    <property type="entry name" value="HhH1"/>
    <property type="match status" value="4"/>
</dbReference>
<dbReference type="InterPro" id="IPR013840">
    <property type="entry name" value="DNAligase_N"/>
</dbReference>
<dbReference type="CDD" id="cd17748">
    <property type="entry name" value="BRCT_DNA_ligase_like"/>
    <property type="match status" value="1"/>
</dbReference>
<accession>A0A2H0YU51</accession>
<dbReference type="GO" id="GO:0006260">
    <property type="term" value="P:DNA replication"/>
    <property type="evidence" value="ECO:0007669"/>
    <property type="project" value="UniProtKB-KW"/>
</dbReference>
<keyword evidence="11" id="KW-0520">NAD</keyword>
<evidence type="ECO:0000256" key="9">
    <source>
        <dbReference type="ARBA" id="ARBA00022833"/>
    </source>
</evidence>
<dbReference type="InterPro" id="IPR041663">
    <property type="entry name" value="DisA/LigA_HHH"/>
</dbReference>
<evidence type="ECO:0000256" key="5">
    <source>
        <dbReference type="ARBA" id="ARBA00022598"/>
    </source>
</evidence>
<keyword evidence="7" id="KW-0479">Metal-binding</keyword>
<dbReference type="FunFam" id="2.40.50.140:FF:000012">
    <property type="entry name" value="DNA ligase"/>
    <property type="match status" value="1"/>
</dbReference>
<evidence type="ECO:0000256" key="12">
    <source>
        <dbReference type="ARBA" id="ARBA00023204"/>
    </source>
</evidence>
<evidence type="ECO:0000256" key="3">
    <source>
        <dbReference type="ARBA" id="ARBA00012722"/>
    </source>
</evidence>
<dbReference type="Gene3D" id="3.30.470.30">
    <property type="entry name" value="DNA ligase/mRNA capping enzyme"/>
    <property type="match status" value="1"/>
</dbReference>
<keyword evidence="8" id="KW-0227">DNA damage</keyword>
<dbReference type="PANTHER" id="PTHR23389:SF9">
    <property type="entry name" value="DNA LIGASE"/>
    <property type="match status" value="1"/>
</dbReference>
<proteinExistence type="inferred from homology"/>
<dbReference type="InterPro" id="IPR036420">
    <property type="entry name" value="BRCT_dom_sf"/>
</dbReference>
<dbReference type="Pfam" id="PF00533">
    <property type="entry name" value="BRCT"/>
    <property type="match status" value="1"/>
</dbReference>
<evidence type="ECO:0000256" key="13">
    <source>
        <dbReference type="ARBA" id="ARBA00034005"/>
    </source>
</evidence>